<evidence type="ECO:0000313" key="1">
    <source>
        <dbReference type="EMBL" id="GHF50097.1"/>
    </source>
</evidence>
<dbReference type="Gene3D" id="3.40.50.300">
    <property type="entry name" value="P-loop containing nucleotide triphosphate hydrolases"/>
    <property type="match status" value="1"/>
</dbReference>
<dbReference type="GO" id="GO:0005524">
    <property type="term" value="F:ATP binding"/>
    <property type="evidence" value="ECO:0007669"/>
    <property type="project" value="UniProtKB-KW"/>
</dbReference>
<proteinExistence type="predicted"/>
<gene>
    <name evidence="1" type="ORF">GCM10010218_34510</name>
</gene>
<keyword evidence="1" id="KW-0067">ATP-binding</keyword>
<dbReference type="EMBL" id="BNBD01000006">
    <property type="protein sequence ID" value="GHF50097.1"/>
    <property type="molecule type" value="Genomic_DNA"/>
</dbReference>
<name>A0A919B594_9ACTN</name>
<organism evidence="1 2">
    <name type="scientific">Streptomyces mashuensis</name>
    <dbReference type="NCBI Taxonomy" id="33904"/>
    <lineage>
        <taxon>Bacteria</taxon>
        <taxon>Bacillati</taxon>
        <taxon>Actinomycetota</taxon>
        <taxon>Actinomycetes</taxon>
        <taxon>Kitasatosporales</taxon>
        <taxon>Streptomycetaceae</taxon>
        <taxon>Streptomyces</taxon>
    </lineage>
</organism>
<evidence type="ECO:0000313" key="2">
    <source>
        <dbReference type="Proteomes" id="UP000638313"/>
    </source>
</evidence>
<dbReference type="Proteomes" id="UP000638313">
    <property type="component" value="Unassembled WGS sequence"/>
</dbReference>
<keyword evidence="1" id="KW-0547">Nucleotide-binding</keyword>
<accession>A0A919B594</accession>
<comment type="caution">
    <text evidence="1">The sequence shown here is derived from an EMBL/GenBank/DDBJ whole genome shotgun (WGS) entry which is preliminary data.</text>
</comment>
<dbReference type="Pfam" id="PF13671">
    <property type="entry name" value="AAA_33"/>
    <property type="match status" value="1"/>
</dbReference>
<reference evidence="1" key="1">
    <citation type="journal article" date="2014" name="Int. J. Syst. Evol. Microbiol.">
        <title>Complete genome sequence of Corynebacterium casei LMG S-19264T (=DSM 44701T), isolated from a smear-ripened cheese.</title>
        <authorList>
            <consortium name="US DOE Joint Genome Institute (JGI-PGF)"/>
            <person name="Walter F."/>
            <person name="Albersmeier A."/>
            <person name="Kalinowski J."/>
            <person name="Ruckert C."/>
        </authorList>
    </citation>
    <scope>NUCLEOTIDE SEQUENCE</scope>
    <source>
        <strain evidence="1">JCM 4059</strain>
    </source>
</reference>
<dbReference type="SUPFAM" id="SSF52540">
    <property type="entry name" value="P-loop containing nucleoside triphosphate hydrolases"/>
    <property type="match status" value="1"/>
</dbReference>
<keyword evidence="2" id="KW-1185">Reference proteome</keyword>
<dbReference type="AlphaFoldDB" id="A0A919B594"/>
<dbReference type="InterPro" id="IPR027417">
    <property type="entry name" value="P-loop_NTPase"/>
</dbReference>
<protein>
    <submittedName>
        <fullName evidence="1">ATP-binding protein</fullName>
    </submittedName>
</protein>
<sequence length="197" mass="21329">MRTDVTARAPACPDRVRELRYPAGDVLVVSGLPGSGKSTLIKRAVRDEAVLCIDSQDARARVERRLPPGLRRLPYALYRPVVRGAHYAALRRALRSGTSLVVHDCGQWPWVRRWLARGAARRGGSLHVLLLAVDPEVALAGQAARGRTVSPAAFRHHRRAMDRLTRSALAPGGVPGAATTRVLDRAAATALRAITFG</sequence>
<reference evidence="1" key="2">
    <citation type="submission" date="2020-09" db="EMBL/GenBank/DDBJ databases">
        <authorList>
            <person name="Sun Q."/>
            <person name="Ohkuma M."/>
        </authorList>
    </citation>
    <scope>NUCLEOTIDE SEQUENCE</scope>
    <source>
        <strain evidence="1">JCM 4059</strain>
    </source>
</reference>